<dbReference type="EMBL" id="VYYT01000105">
    <property type="protein sequence ID" value="KAK2769812.1"/>
    <property type="molecule type" value="Genomic_DNA"/>
</dbReference>
<evidence type="ECO:0000259" key="18">
    <source>
        <dbReference type="PROSITE" id="PS51720"/>
    </source>
</evidence>
<keyword evidence="14" id="KW-0342">GTP-binding</keyword>
<dbReference type="AlphaFoldDB" id="A0AAD9YJD4"/>
<evidence type="ECO:0000256" key="3">
    <source>
        <dbReference type="ARBA" id="ARBA00022448"/>
    </source>
</evidence>
<proteinExistence type="predicted"/>
<dbReference type="InterPro" id="IPR027417">
    <property type="entry name" value="P-loop_NTPase"/>
</dbReference>
<evidence type="ECO:0000256" key="8">
    <source>
        <dbReference type="ARBA" id="ARBA00022741"/>
    </source>
</evidence>
<keyword evidence="7" id="KW-0479">Metal-binding</keyword>
<evidence type="ECO:0000256" key="1">
    <source>
        <dbReference type="ARBA" id="ARBA00001946"/>
    </source>
</evidence>
<keyword evidence="11" id="KW-0460">Magnesium</keyword>
<keyword evidence="12" id="KW-0653">Protein transport</keyword>
<dbReference type="GO" id="GO:0016020">
    <property type="term" value="C:membrane"/>
    <property type="evidence" value="ECO:0007669"/>
    <property type="project" value="UniProtKB-SubCell"/>
</dbReference>
<evidence type="ECO:0000256" key="4">
    <source>
        <dbReference type="ARBA" id="ARBA00022528"/>
    </source>
</evidence>
<feature type="coiled-coil region" evidence="17">
    <location>
        <begin position="230"/>
        <end position="264"/>
    </location>
</feature>
<dbReference type="PANTHER" id="PTHR10903:SF135">
    <property type="entry name" value="TRANSLOCASE OF CHLOROPLAST 120, CHLOROPLASTIC-RELATED"/>
    <property type="match status" value="1"/>
</dbReference>
<evidence type="ECO:0000256" key="15">
    <source>
        <dbReference type="ARBA" id="ARBA00023136"/>
    </source>
</evidence>
<evidence type="ECO:0000256" key="6">
    <source>
        <dbReference type="ARBA" id="ARBA00022692"/>
    </source>
</evidence>
<evidence type="ECO:0000256" key="14">
    <source>
        <dbReference type="ARBA" id="ARBA00023134"/>
    </source>
</evidence>
<evidence type="ECO:0000256" key="10">
    <source>
        <dbReference type="ARBA" id="ARBA00022805"/>
    </source>
</evidence>
<accession>A0AAD9YJD4</accession>
<dbReference type="InterPro" id="IPR006703">
    <property type="entry name" value="G_AIG1"/>
</dbReference>
<dbReference type="GO" id="GO:0005525">
    <property type="term" value="F:GTP binding"/>
    <property type="evidence" value="ECO:0007669"/>
    <property type="project" value="UniProtKB-KW"/>
</dbReference>
<evidence type="ECO:0000256" key="5">
    <source>
        <dbReference type="ARBA" id="ARBA00022640"/>
    </source>
</evidence>
<dbReference type="GO" id="GO:0046872">
    <property type="term" value="F:metal ion binding"/>
    <property type="evidence" value="ECO:0007669"/>
    <property type="project" value="UniProtKB-KW"/>
</dbReference>
<dbReference type="SUPFAM" id="SSF52540">
    <property type="entry name" value="P-loop containing nucleoside triphosphate hydrolases"/>
    <property type="match status" value="1"/>
</dbReference>
<keyword evidence="20" id="KW-1185">Reference proteome</keyword>
<comment type="cofactor">
    <cofactor evidence="1">
        <name>Mg(2+)</name>
        <dbReference type="ChEBI" id="CHEBI:18420"/>
    </cofactor>
</comment>
<gene>
    <name evidence="19" type="ORF">CKAH01_15007</name>
</gene>
<dbReference type="GO" id="GO:0016787">
    <property type="term" value="F:hydrolase activity"/>
    <property type="evidence" value="ECO:0007669"/>
    <property type="project" value="UniProtKB-KW"/>
</dbReference>
<evidence type="ECO:0000256" key="11">
    <source>
        <dbReference type="ARBA" id="ARBA00022842"/>
    </source>
</evidence>
<keyword evidence="17" id="KW-0175">Coiled coil</keyword>
<comment type="subcellular location">
    <subcellularLocation>
        <location evidence="2">Membrane</location>
        <topology evidence="2">Single-pass membrane protein</topology>
    </subcellularLocation>
    <subcellularLocation>
        <location evidence="16">Plastid</location>
        <location evidence="16">Chloroplast outer membrane</location>
    </subcellularLocation>
</comment>
<evidence type="ECO:0000313" key="20">
    <source>
        <dbReference type="Proteomes" id="UP001281614"/>
    </source>
</evidence>
<keyword evidence="10" id="KW-1002">Plastid outer membrane</keyword>
<sequence length="336" mass="37855">MALRESSAGTSNLERHESNDMSMIVVVGVTGSGKSYFINRLAGKEIVEEGGKLNSCTQKCQMIPLIIGNTKTLLIDTPGFDDTQRPDAEILNEIANVLAAQYALGFSLKGVVYVHRITDIRFSGSNVKTLEIMKRVCGEKALKNVLLVTSRWNEVEEETGADREHQLRDEFWAYMLAHGSCVSRFHGDRPSAISLVSQLLMKDSVVLRLQHEIIDEGKKLNMTSAGAFVENSLEEAREEYSKEIRNLQRLREELQENDRAMRRRWEADWAKEQAKLRSVEEQQDSLRRYVAEEVQKKIEEETKSNTDALAGAELSRQISPEGILGEWVLAPSIPSS</sequence>
<keyword evidence="15" id="KW-0472">Membrane</keyword>
<evidence type="ECO:0000256" key="7">
    <source>
        <dbReference type="ARBA" id="ARBA00022723"/>
    </source>
</evidence>
<comment type="caution">
    <text evidence="19">The sequence shown here is derived from an EMBL/GenBank/DDBJ whole genome shotgun (WGS) entry which is preliminary data.</text>
</comment>
<evidence type="ECO:0000256" key="2">
    <source>
        <dbReference type="ARBA" id="ARBA00004167"/>
    </source>
</evidence>
<protein>
    <recommendedName>
        <fullName evidence="18">AIG1-type G domain-containing protein</fullName>
    </recommendedName>
</protein>
<evidence type="ECO:0000256" key="9">
    <source>
        <dbReference type="ARBA" id="ARBA00022801"/>
    </source>
</evidence>
<dbReference type="Proteomes" id="UP001281614">
    <property type="component" value="Unassembled WGS sequence"/>
</dbReference>
<dbReference type="Gene3D" id="3.40.50.300">
    <property type="entry name" value="P-loop containing nucleotide triphosphate hydrolases"/>
    <property type="match status" value="1"/>
</dbReference>
<organism evidence="19 20">
    <name type="scientific">Colletotrichum kahawae</name>
    <name type="common">Coffee berry disease fungus</name>
    <dbReference type="NCBI Taxonomy" id="34407"/>
    <lineage>
        <taxon>Eukaryota</taxon>
        <taxon>Fungi</taxon>
        <taxon>Dikarya</taxon>
        <taxon>Ascomycota</taxon>
        <taxon>Pezizomycotina</taxon>
        <taxon>Sordariomycetes</taxon>
        <taxon>Hypocreomycetidae</taxon>
        <taxon>Glomerellales</taxon>
        <taxon>Glomerellaceae</taxon>
        <taxon>Colletotrichum</taxon>
        <taxon>Colletotrichum gloeosporioides species complex</taxon>
    </lineage>
</organism>
<evidence type="ECO:0000313" key="19">
    <source>
        <dbReference type="EMBL" id="KAK2769812.1"/>
    </source>
</evidence>
<keyword evidence="9" id="KW-0378">Hydrolase</keyword>
<dbReference type="Pfam" id="PF04548">
    <property type="entry name" value="AIG1"/>
    <property type="match status" value="1"/>
</dbReference>
<keyword evidence="8" id="KW-0547">Nucleotide-binding</keyword>
<keyword evidence="3" id="KW-0813">Transport</keyword>
<evidence type="ECO:0000256" key="13">
    <source>
        <dbReference type="ARBA" id="ARBA00022989"/>
    </source>
</evidence>
<dbReference type="PROSITE" id="PS51720">
    <property type="entry name" value="G_AIG1"/>
    <property type="match status" value="1"/>
</dbReference>
<keyword evidence="6" id="KW-0812">Transmembrane</keyword>
<dbReference type="GO" id="GO:0015031">
    <property type="term" value="P:protein transport"/>
    <property type="evidence" value="ECO:0007669"/>
    <property type="project" value="UniProtKB-KW"/>
</dbReference>
<feature type="domain" description="AIG1-type G" evidence="18">
    <location>
        <begin position="19"/>
        <end position="237"/>
    </location>
</feature>
<keyword evidence="4" id="KW-0150">Chloroplast</keyword>
<keyword evidence="5" id="KW-0934">Plastid</keyword>
<reference evidence="19" key="1">
    <citation type="submission" date="2023-02" db="EMBL/GenBank/DDBJ databases">
        <title>Colletotrichum kahawae CIFC_Que2 genome sequencing and assembly.</title>
        <authorList>
            <person name="Baroncelli R."/>
        </authorList>
    </citation>
    <scope>NUCLEOTIDE SEQUENCE</scope>
    <source>
        <strain evidence="19">CIFC_Que2</strain>
    </source>
</reference>
<evidence type="ECO:0000256" key="16">
    <source>
        <dbReference type="ARBA" id="ARBA00024013"/>
    </source>
</evidence>
<keyword evidence="13" id="KW-1133">Transmembrane helix</keyword>
<evidence type="ECO:0000256" key="12">
    <source>
        <dbReference type="ARBA" id="ARBA00022927"/>
    </source>
</evidence>
<name>A0AAD9YJD4_COLKA</name>
<dbReference type="InterPro" id="IPR045058">
    <property type="entry name" value="GIMA/IAN/Toc"/>
</dbReference>
<dbReference type="PANTHER" id="PTHR10903">
    <property type="entry name" value="GTPASE, IMAP FAMILY MEMBER-RELATED"/>
    <property type="match status" value="1"/>
</dbReference>
<evidence type="ECO:0000256" key="17">
    <source>
        <dbReference type="SAM" id="Coils"/>
    </source>
</evidence>